<proteinExistence type="inferred from homology"/>
<dbReference type="EMBL" id="LJIG01022684">
    <property type="protein sequence ID" value="KRT79264.1"/>
    <property type="molecule type" value="Genomic_DNA"/>
</dbReference>
<keyword evidence="5 6" id="KW-0472">Membrane</keyword>
<evidence type="ECO:0000256" key="2">
    <source>
        <dbReference type="ARBA" id="ARBA00007558"/>
    </source>
</evidence>
<evidence type="ECO:0000313" key="10">
    <source>
        <dbReference type="Proteomes" id="UP000051574"/>
    </source>
</evidence>
<dbReference type="InterPro" id="IPR054549">
    <property type="entry name" value="UVB_sens_RUS_dom"/>
</dbReference>
<dbReference type="InterPro" id="IPR055412">
    <property type="entry name" value="UVB_sens_C"/>
</dbReference>
<feature type="non-terminal residue" evidence="9">
    <location>
        <position position="1"/>
    </location>
</feature>
<accession>A0A0T6AVN6</accession>
<gene>
    <name evidence="9" type="ORF">AMK59_8573</name>
</gene>
<keyword evidence="4 6" id="KW-1133">Transmembrane helix</keyword>
<evidence type="ECO:0000256" key="6">
    <source>
        <dbReference type="SAM" id="Phobius"/>
    </source>
</evidence>
<evidence type="ECO:0000256" key="4">
    <source>
        <dbReference type="ARBA" id="ARBA00022989"/>
    </source>
</evidence>
<comment type="subcellular location">
    <subcellularLocation>
        <location evidence="1">Membrane</location>
    </subcellularLocation>
</comment>
<evidence type="ECO:0000313" key="9">
    <source>
        <dbReference type="EMBL" id="KRT79264.1"/>
    </source>
</evidence>
<dbReference type="OrthoDB" id="364779at2759"/>
<feature type="transmembrane region" description="Helical" evidence="6">
    <location>
        <begin position="6"/>
        <end position="26"/>
    </location>
</feature>
<feature type="domain" description="Protein root UVB sensitive/RUS" evidence="7">
    <location>
        <begin position="3"/>
        <end position="43"/>
    </location>
</feature>
<dbReference type="InterPro" id="IPR006968">
    <property type="entry name" value="RUS_fam"/>
</dbReference>
<dbReference type="Pfam" id="PF24160">
    <property type="entry name" value="UVB_sens_C"/>
    <property type="match status" value="1"/>
</dbReference>
<dbReference type="PANTHER" id="PTHR12770">
    <property type="entry name" value="RUS1 FAMILY PROTEIN C16ORF58"/>
    <property type="match status" value="1"/>
</dbReference>
<keyword evidence="3 6" id="KW-0812">Transmembrane</keyword>
<evidence type="ECO:0000256" key="1">
    <source>
        <dbReference type="ARBA" id="ARBA00004370"/>
    </source>
</evidence>
<dbReference type="Pfam" id="PF04884">
    <property type="entry name" value="UVB_sens_prot"/>
    <property type="match status" value="1"/>
</dbReference>
<sequence>HDWTIFIIFVTIHLLANYMAVGSLVFRNLNNARLLLLIKMYLKFDTVISPVNINKRESLILGFGMKSENICGYKIKMGCSLRKALNLIKADELMNILTTSKGKNYIIVPNFKNKSLYVSLRHNETPHDVISAYFHAVMTGIALSKYNNQPTDFQMKRHLHQVTPLIRLDTLIKHFPKNNSDHLQNLTQTAMENFNEYINFELSNFFTALRVNGWSISTHGIEMGSWRYIRDEGSSIDTDKKHQ</sequence>
<name>A0A0T6AVN6_9SCAR</name>
<keyword evidence="10" id="KW-1185">Reference proteome</keyword>
<dbReference type="GO" id="GO:0016020">
    <property type="term" value="C:membrane"/>
    <property type="evidence" value="ECO:0007669"/>
    <property type="project" value="UniProtKB-SubCell"/>
</dbReference>
<comment type="similarity">
    <text evidence="2">Belongs to the RUS1 family.</text>
</comment>
<feature type="domain" description="Root UVB sensitive protein C-terminal" evidence="8">
    <location>
        <begin position="47"/>
        <end position="228"/>
    </location>
</feature>
<comment type="caution">
    <text evidence="9">The sequence shown here is derived from an EMBL/GenBank/DDBJ whole genome shotgun (WGS) entry which is preliminary data.</text>
</comment>
<dbReference type="AlphaFoldDB" id="A0A0T6AVN6"/>
<dbReference type="PANTHER" id="PTHR12770:SF31">
    <property type="entry name" value="RUS FAMILY MEMBER 1"/>
    <property type="match status" value="1"/>
</dbReference>
<evidence type="ECO:0000256" key="5">
    <source>
        <dbReference type="ARBA" id="ARBA00023136"/>
    </source>
</evidence>
<organism evidence="9 10">
    <name type="scientific">Oryctes borbonicus</name>
    <dbReference type="NCBI Taxonomy" id="1629725"/>
    <lineage>
        <taxon>Eukaryota</taxon>
        <taxon>Metazoa</taxon>
        <taxon>Ecdysozoa</taxon>
        <taxon>Arthropoda</taxon>
        <taxon>Hexapoda</taxon>
        <taxon>Insecta</taxon>
        <taxon>Pterygota</taxon>
        <taxon>Neoptera</taxon>
        <taxon>Endopterygota</taxon>
        <taxon>Coleoptera</taxon>
        <taxon>Polyphaga</taxon>
        <taxon>Scarabaeiformia</taxon>
        <taxon>Scarabaeidae</taxon>
        <taxon>Dynastinae</taxon>
        <taxon>Oryctes</taxon>
    </lineage>
</organism>
<evidence type="ECO:0000256" key="3">
    <source>
        <dbReference type="ARBA" id="ARBA00022692"/>
    </source>
</evidence>
<protein>
    <submittedName>
        <fullName evidence="9">Uncharacterized protein</fullName>
    </submittedName>
</protein>
<reference evidence="9 10" key="1">
    <citation type="submission" date="2015-09" db="EMBL/GenBank/DDBJ databases">
        <title>Draft genome of the scarab beetle Oryctes borbonicus.</title>
        <authorList>
            <person name="Meyer J.M."/>
            <person name="Markov G.V."/>
            <person name="Baskaran P."/>
            <person name="Herrmann M."/>
            <person name="Sommer R.J."/>
            <person name="Roedelsperger C."/>
        </authorList>
    </citation>
    <scope>NUCLEOTIDE SEQUENCE [LARGE SCALE GENOMIC DNA]</scope>
    <source>
        <strain evidence="9">OB123</strain>
        <tissue evidence="9">Whole animal</tissue>
    </source>
</reference>
<dbReference type="Proteomes" id="UP000051574">
    <property type="component" value="Unassembled WGS sequence"/>
</dbReference>
<evidence type="ECO:0000259" key="7">
    <source>
        <dbReference type="Pfam" id="PF04884"/>
    </source>
</evidence>
<evidence type="ECO:0000259" key="8">
    <source>
        <dbReference type="Pfam" id="PF24160"/>
    </source>
</evidence>